<dbReference type="Gene3D" id="3.30.200.20">
    <property type="entry name" value="Phosphorylase Kinase, domain 1"/>
    <property type="match status" value="1"/>
</dbReference>
<evidence type="ECO:0000313" key="2">
    <source>
        <dbReference type="Proteomes" id="UP001307889"/>
    </source>
</evidence>
<proteinExistence type="predicted"/>
<accession>A0ABN7BB77</accession>
<dbReference type="EMBL" id="AP028920">
    <property type="protein sequence ID" value="BET01075.1"/>
    <property type="molecule type" value="Genomic_DNA"/>
</dbReference>
<organism evidence="1 2">
    <name type="scientific">Nesidiocoris tenuis</name>
    <dbReference type="NCBI Taxonomy" id="355587"/>
    <lineage>
        <taxon>Eukaryota</taxon>
        <taxon>Metazoa</taxon>
        <taxon>Ecdysozoa</taxon>
        <taxon>Arthropoda</taxon>
        <taxon>Hexapoda</taxon>
        <taxon>Insecta</taxon>
        <taxon>Pterygota</taxon>
        <taxon>Neoptera</taxon>
        <taxon>Paraneoptera</taxon>
        <taxon>Hemiptera</taxon>
        <taxon>Heteroptera</taxon>
        <taxon>Panheteroptera</taxon>
        <taxon>Cimicomorpha</taxon>
        <taxon>Miridae</taxon>
        <taxon>Dicyphina</taxon>
        <taxon>Nesidiocoris</taxon>
    </lineage>
</organism>
<protein>
    <submittedName>
        <fullName evidence="1">SCurly1-like 3 (S. cerevisiae)</fullName>
    </submittedName>
</protein>
<gene>
    <name evidence="1" type="ORF">NTJ_13891</name>
</gene>
<dbReference type="Proteomes" id="UP001307889">
    <property type="component" value="Chromosome 12"/>
</dbReference>
<sequence>MGNNKSHSSLLNIDEKPYLSNTSWTLHHATFKAQPDRKVSLFKSTQSDKPPSLDKCAKNLMLHRHPNILKYVASWNSGNHLFLATEEVTPLVNVISKQTPLQICIGLQCILKAIHFLHDKVTFLW</sequence>
<evidence type="ECO:0000313" key="1">
    <source>
        <dbReference type="EMBL" id="BET01075.1"/>
    </source>
</evidence>
<dbReference type="PANTHER" id="PTHR12984">
    <property type="entry name" value="SCY1-RELATED S/T PROTEIN KINASE-LIKE"/>
    <property type="match status" value="1"/>
</dbReference>
<dbReference type="SUPFAM" id="SSF56112">
    <property type="entry name" value="Protein kinase-like (PK-like)"/>
    <property type="match status" value="1"/>
</dbReference>
<dbReference type="PANTHER" id="PTHR12984:SF15">
    <property type="entry name" value="PROTEIN-ASSOCIATING WITH THE CARBOXYL-TERMINAL DOMAIN OF EZRIN"/>
    <property type="match status" value="1"/>
</dbReference>
<name>A0ABN7BB77_9HEMI</name>
<keyword evidence="2" id="KW-1185">Reference proteome</keyword>
<dbReference type="InterPro" id="IPR011009">
    <property type="entry name" value="Kinase-like_dom_sf"/>
</dbReference>
<reference evidence="1 2" key="1">
    <citation type="submission" date="2023-09" db="EMBL/GenBank/DDBJ databases">
        <title>Nesidiocoris tenuis whole genome shotgun sequence.</title>
        <authorList>
            <person name="Shibata T."/>
            <person name="Shimoda M."/>
            <person name="Kobayashi T."/>
            <person name="Uehara T."/>
        </authorList>
    </citation>
    <scope>NUCLEOTIDE SEQUENCE [LARGE SCALE GENOMIC DNA]</scope>
    <source>
        <strain evidence="1 2">Japan</strain>
    </source>
</reference>
<dbReference type="InterPro" id="IPR051177">
    <property type="entry name" value="CIK-Related_Protein"/>
</dbReference>